<accession>A0ACB7F5X6</accession>
<gene>
    <name evidence="1" type="ORF">GBF38_014002</name>
</gene>
<keyword evidence="2" id="KW-1185">Reference proteome</keyword>
<dbReference type="Proteomes" id="UP000805704">
    <property type="component" value="Chromosome 16"/>
</dbReference>
<feature type="non-terminal residue" evidence="1">
    <location>
        <position position="1"/>
    </location>
</feature>
<evidence type="ECO:0000313" key="2">
    <source>
        <dbReference type="Proteomes" id="UP000805704"/>
    </source>
</evidence>
<reference evidence="1" key="1">
    <citation type="submission" date="2020-04" db="EMBL/GenBank/DDBJ databases">
        <title>A chromosome-scale assembly and high-density genetic map of the yellow drum (Nibea albiflora) genome.</title>
        <authorList>
            <person name="Xu D."/>
            <person name="Zhang W."/>
            <person name="Chen R."/>
            <person name="Tan P."/>
            <person name="Wang L."/>
            <person name="Song H."/>
            <person name="Tian L."/>
            <person name="Zhu Q."/>
            <person name="Wang B."/>
        </authorList>
    </citation>
    <scope>NUCLEOTIDE SEQUENCE</scope>
    <source>
        <strain evidence="1">ZJHYS-2018</strain>
    </source>
</reference>
<dbReference type="EMBL" id="CM024804">
    <property type="protein sequence ID" value="KAG8009922.1"/>
    <property type="molecule type" value="Genomic_DNA"/>
</dbReference>
<name>A0ACB7F5X6_NIBAL</name>
<sequence length="131" mass="14371">IAVSMSLCDVPSPSPDLVAKYDQMKGVFYKRLLTAYGKLQAAAAPYVDNMSSNDDMQVVRDYIESLQTKPEFQAIAKVAMGLGEEASPLVDKTRTALLGLYGHYLRPHVGDALSDAIDNIKVYLDKFLPAE</sequence>
<comment type="caution">
    <text evidence="1">The sequence shown here is derived from an EMBL/GenBank/DDBJ whole genome shotgun (WGS) entry which is preliminary data.</text>
</comment>
<proteinExistence type="predicted"/>
<organism evidence="1 2">
    <name type="scientific">Nibea albiflora</name>
    <name type="common">Yellow drum</name>
    <name type="synonym">Corvina albiflora</name>
    <dbReference type="NCBI Taxonomy" id="240163"/>
    <lineage>
        <taxon>Eukaryota</taxon>
        <taxon>Metazoa</taxon>
        <taxon>Chordata</taxon>
        <taxon>Craniata</taxon>
        <taxon>Vertebrata</taxon>
        <taxon>Euteleostomi</taxon>
        <taxon>Actinopterygii</taxon>
        <taxon>Neopterygii</taxon>
        <taxon>Teleostei</taxon>
        <taxon>Neoteleostei</taxon>
        <taxon>Acanthomorphata</taxon>
        <taxon>Eupercaria</taxon>
        <taxon>Sciaenidae</taxon>
        <taxon>Nibea</taxon>
    </lineage>
</organism>
<protein>
    <submittedName>
        <fullName evidence="1">Uncharacterized protein</fullName>
    </submittedName>
</protein>
<evidence type="ECO:0000313" key="1">
    <source>
        <dbReference type="EMBL" id="KAG8009922.1"/>
    </source>
</evidence>